<feature type="signal peptide" evidence="21">
    <location>
        <begin position="1"/>
        <end position="22"/>
    </location>
</feature>
<dbReference type="PANTHER" id="PTHR21581:SF6">
    <property type="entry name" value="TRAFFICKING PROTEIN PARTICLE COMPLEX SUBUNIT 12"/>
    <property type="match status" value="1"/>
</dbReference>
<keyword evidence="7" id="KW-0997">Cell inner membrane</keyword>
<keyword evidence="15" id="KW-0961">Cell wall biogenesis/degradation</keyword>
<evidence type="ECO:0000256" key="3">
    <source>
        <dbReference type="ARBA" id="ARBA00004752"/>
    </source>
</evidence>
<evidence type="ECO:0000256" key="17">
    <source>
        <dbReference type="ARBA" id="ARBA00060592"/>
    </source>
</evidence>
<dbReference type="InterPro" id="IPR012338">
    <property type="entry name" value="Beta-lactam/transpept-like"/>
</dbReference>
<keyword evidence="10 21" id="KW-0732">Signal</keyword>
<dbReference type="InterPro" id="IPR001967">
    <property type="entry name" value="Peptidase_S11_N"/>
</dbReference>
<keyword evidence="25" id="KW-1185">Reference proteome</keyword>
<evidence type="ECO:0000313" key="24">
    <source>
        <dbReference type="EMBL" id="QIM67560.1"/>
    </source>
</evidence>
<comment type="similarity">
    <text evidence="4 20">Belongs to the peptidase S11 family.</text>
</comment>
<dbReference type="FunFam" id="3.40.710.10:FF:000001">
    <property type="entry name" value="D-alanyl-D-alanine serine-type carboxypeptidase"/>
    <property type="match status" value="1"/>
</dbReference>
<dbReference type="Pfam" id="PF00768">
    <property type="entry name" value="Peptidase_S11"/>
    <property type="match status" value="1"/>
</dbReference>
<dbReference type="GO" id="GO:0008360">
    <property type="term" value="P:regulation of cell shape"/>
    <property type="evidence" value="ECO:0007669"/>
    <property type="project" value="UniProtKB-KW"/>
</dbReference>
<protein>
    <recommendedName>
        <fullName evidence="5">serine-type D-Ala-D-Ala carboxypeptidase</fullName>
        <ecNumber evidence="5">3.4.16.4</ecNumber>
    </recommendedName>
</protein>
<dbReference type="InterPro" id="IPR015956">
    <property type="entry name" value="Peniciliin-bd_prot_C_sf"/>
</dbReference>
<dbReference type="PATRIC" id="fig|1450449.3.peg.2289"/>
<evidence type="ECO:0000256" key="9">
    <source>
        <dbReference type="ARBA" id="ARBA00022670"/>
    </source>
</evidence>
<evidence type="ECO:0000256" key="10">
    <source>
        <dbReference type="ARBA" id="ARBA00022729"/>
    </source>
</evidence>
<comment type="catalytic activity">
    <reaction evidence="16">
        <text>Preferential cleavage: (Ac)2-L-Lys-D-Ala-|-D-Ala. Also transpeptidation of peptidyl-alanyl moieties that are N-acyl substituents of D-alanine.</text>
        <dbReference type="EC" id="3.4.16.4"/>
    </reaction>
</comment>
<feature type="domain" description="Peptidase S11 D-Ala-D-Ala carboxypeptidase A C-terminal" evidence="22">
    <location>
        <begin position="281"/>
        <end position="372"/>
    </location>
</feature>
<evidence type="ECO:0000256" key="21">
    <source>
        <dbReference type="SAM" id="SignalP"/>
    </source>
</evidence>
<comment type="pathway">
    <text evidence="3">Cell wall biogenesis; peptidoglycan biosynthesis.</text>
</comment>
<dbReference type="InterPro" id="IPR012907">
    <property type="entry name" value="Peptidase_S11_C"/>
</dbReference>
<evidence type="ECO:0000256" key="4">
    <source>
        <dbReference type="ARBA" id="ARBA00007164"/>
    </source>
</evidence>
<sequence length="392" mass="43271">MKKTLVKAMSFMSIAASSLAYADLNANFNLQAPQLNAQTYILMDYNSGEVLASLNADQRQYPASLTKMMTSYVVGEALKEGRVKNSDMVTVTENSWAQKFPGSSLMFLDLNTKVSVADLMKGLIIVSGNDASVALAEHVSGSQAAFINEMNKYAQQFGLKNTHFTTVHGLDDPEQYSSARDMAIIGSHIIRDQPEEYKIYAEKEFHYNIKKPQPNRNGLLWDKTLNVDGMKTGHTDKAGYNLVASATNSNTRLISVVMGVPTYKGREVESKKLLQWGFANFETVKSIQASQAVAEQAVYYGEANKVQLGSIQDSFVTVPKGRSTDLKARYELEKKNLEAPLVKGQVVGKMIYQLDGKDVASTNLQVLQDVPEAGIFGKAWDWIALTVKSLFD</sequence>
<dbReference type="AlphaFoldDB" id="A0A011LVL2"/>
<keyword evidence="6" id="KW-1003">Cell membrane</keyword>
<evidence type="ECO:0000256" key="19">
    <source>
        <dbReference type="PIRSR" id="PIRSR618044-2"/>
    </source>
</evidence>
<reference evidence="24 26" key="2">
    <citation type="submission" date="2016-03" db="EMBL/GenBank/DDBJ databases">
        <authorList>
            <person name="Bojesen A.M."/>
            <person name="Planet P."/>
            <person name="Hansen M.J."/>
        </authorList>
    </citation>
    <scope>NUCLEOTIDE SEQUENCE [LARGE SCALE GENOMIC DNA]</scope>
    <source>
        <strain evidence="24 26">B 234/94</strain>
    </source>
</reference>
<evidence type="ECO:0000256" key="11">
    <source>
        <dbReference type="ARBA" id="ARBA00022801"/>
    </source>
</evidence>
<dbReference type="GO" id="GO:0009002">
    <property type="term" value="F:serine-type D-Ala-D-Ala carboxypeptidase activity"/>
    <property type="evidence" value="ECO:0007669"/>
    <property type="project" value="UniProtKB-EC"/>
</dbReference>
<dbReference type="Pfam" id="PF07943">
    <property type="entry name" value="PBP5_C"/>
    <property type="match status" value="1"/>
</dbReference>
<dbReference type="SMART" id="SM00936">
    <property type="entry name" value="PBP5_C"/>
    <property type="match status" value="1"/>
</dbReference>
<dbReference type="InterPro" id="IPR018044">
    <property type="entry name" value="Peptidase_S11"/>
</dbReference>
<evidence type="ECO:0000256" key="16">
    <source>
        <dbReference type="ARBA" id="ARBA00034000"/>
    </source>
</evidence>
<evidence type="ECO:0000256" key="1">
    <source>
        <dbReference type="ARBA" id="ARBA00003217"/>
    </source>
</evidence>
<dbReference type="PRINTS" id="PR00725">
    <property type="entry name" value="DADACBPTASE1"/>
</dbReference>
<feature type="binding site" evidence="19">
    <location>
        <position position="231"/>
    </location>
    <ligand>
        <name>substrate</name>
    </ligand>
</feature>
<dbReference type="InterPro" id="IPR037167">
    <property type="entry name" value="Peptidase_S11_C_sf"/>
</dbReference>
<dbReference type="UniPathway" id="UPA00219"/>
<keyword evidence="11 23" id="KW-0378">Hydrolase</keyword>
<dbReference type="Proteomes" id="UP000054123">
    <property type="component" value="Unassembled WGS sequence"/>
</dbReference>
<reference evidence="23 25" key="1">
    <citation type="journal article" date="2014" name="Genome Announc.">
        <title>Genome Sequence of a Presumptive Mannheimia haemolytica Strain with an A1/A6-Cross-Reactive Serotype from a White-Tailed Deer (Odocoileus virginianus).</title>
        <authorList>
            <person name="Lawrence P.K."/>
            <person name="Bey R.F."/>
            <person name="Wiener B."/>
            <person name="Kittichotirat W."/>
            <person name="Bumgarner R.E."/>
        </authorList>
    </citation>
    <scope>NUCLEOTIDE SEQUENCE [LARGE SCALE GENOMIC DNA]</scope>
    <source>
        <strain evidence="23 25">PKL10</strain>
    </source>
</reference>
<evidence type="ECO:0000256" key="8">
    <source>
        <dbReference type="ARBA" id="ARBA00022645"/>
    </source>
</evidence>
<evidence type="ECO:0000256" key="5">
    <source>
        <dbReference type="ARBA" id="ARBA00012448"/>
    </source>
</evidence>
<dbReference type="EMBL" id="CP015030">
    <property type="protein sequence ID" value="QIM67560.1"/>
    <property type="molecule type" value="Genomic_DNA"/>
</dbReference>
<feature type="active site" evidence="18">
    <location>
        <position position="127"/>
    </location>
</feature>
<comment type="function">
    <text evidence="1">Removes C-terminal D-alanyl residues from sugar-peptide cell wall precursors.</text>
</comment>
<evidence type="ECO:0000256" key="2">
    <source>
        <dbReference type="ARBA" id="ARBA00004417"/>
    </source>
</evidence>
<evidence type="ECO:0000256" key="6">
    <source>
        <dbReference type="ARBA" id="ARBA00022475"/>
    </source>
</evidence>
<dbReference type="PANTHER" id="PTHR21581">
    <property type="entry name" value="D-ALANYL-D-ALANINE CARBOXYPEPTIDASE"/>
    <property type="match status" value="1"/>
</dbReference>
<keyword evidence="8 23" id="KW-0121">Carboxypeptidase</keyword>
<organism evidence="23 25">
    <name type="scientific">Mannheimia granulomatis</name>
    <dbReference type="NCBI Taxonomy" id="85402"/>
    <lineage>
        <taxon>Bacteria</taxon>
        <taxon>Pseudomonadati</taxon>
        <taxon>Pseudomonadota</taxon>
        <taxon>Gammaproteobacteria</taxon>
        <taxon>Pasteurellales</taxon>
        <taxon>Pasteurellaceae</taxon>
        <taxon>Mannheimia</taxon>
    </lineage>
</organism>
<evidence type="ECO:0000313" key="23">
    <source>
        <dbReference type="EMBL" id="EXI61248.1"/>
    </source>
</evidence>
<evidence type="ECO:0000256" key="14">
    <source>
        <dbReference type="ARBA" id="ARBA00023136"/>
    </source>
</evidence>
<evidence type="ECO:0000313" key="26">
    <source>
        <dbReference type="Proteomes" id="UP000501366"/>
    </source>
</evidence>
<evidence type="ECO:0000256" key="12">
    <source>
        <dbReference type="ARBA" id="ARBA00022960"/>
    </source>
</evidence>
<evidence type="ECO:0000259" key="22">
    <source>
        <dbReference type="SMART" id="SM00936"/>
    </source>
</evidence>
<feature type="active site" description="Acyl-ester intermediate" evidence="18">
    <location>
        <position position="64"/>
    </location>
</feature>
<dbReference type="GO" id="GO:0009252">
    <property type="term" value="P:peptidoglycan biosynthetic process"/>
    <property type="evidence" value="ECO:0007669"/>
    <property type="project" value="UniProtKB-UniPathway"/>
</dbReference>
<dbReference type="EMBL" id="JANJ01000010">
    <property type="protein sequence ID" value="EXI61248.1"/>
    <property type="molecule type" value="Genomic_DNA"/>
</dbReference>
<evidence type="ECO:0000256" key="15">
    <source>
        <dbReference type="ARBA" id="ARBA00023316"/>
    </source>
</evidence>
<dbReference type="STRING" id="1122190.GCA_000621105_02136"/>
<evidence type="ECO:0000313" key="25">
    <source>
        <dbReference type="Proteomes" id="UP000054123"/>
    </source>
</evidence>
<dbReference type="GO" id="GO:0005886">
    <property type="term" value="C:plasma membrane"/>
    <property type="evidence" value="ECO:0007669"/>
    <property type="project" value="UniProtKB-SubCell"/>
</dbReference>
<dbReference type="EC" id="3.4.16.4" evidence="5"/>
<dbReference type="GO" id="GO:0071555">
    <property type="term" value="P:cell wall organization"/>
    <property type="evidence" value="ECO:0007669"/>
    <property type="project" value="UniProtKB-KW"/>
</dbReference>
<accession>A0A011LVL2</accession>
<keyword evidence="13" id="KW-0573">Peptidoglycan synthesis</keyword>
<feature type="chain" id="PRO_5041861588" description="serine-type D-Ala-D-Ala carboxypeptidase" evidence="21">
    <location>
        <begin position="23"/>
        <end position="392"/>
    </location>
</feature>
<dbReference type="KEGG" id="mgra:A4G16_09410"/>
<feature type="active site" description="Proton acceptor" evidence="18">
    <location>
        <position position="67"/>
    </location>
</feature>
<keyword evidence="9" id="KW-0645">Protease</keyword>
<comment type="pathway">
    <text evidence="17">Glycan biosynthesis.</text>
</comment>
<evidence type="ECO:0000256" key="18">
    <source>
        <dbReference type="PIRSR" id="PIRSR618044-1"/>
    </source>
</evidence>
<dbReference type="Gene3D" id="3.40.710.10">
    <property type="entry name" value="DD-peptidase/beta-lactamase superfamily"/>
    <property type="match status" value="1"/>
</dbReference>
<dbReference type="SUPFAM" id="SSF56601">
    <property type="entry name" value="beta-lactamase/transpeptidase-like"/>
    <property type="match status" value="1"/>
</dbReference>
<dbReference type="OrthoDB" id="9795979at2"/>
<name>A0A011LVL2_9PAST</name>
<dbReference type="GO" id="GO:0008658">
    <property type="term" value="F:penicillin binding"/>
    <property type="evidence" value="ECO:0007669"/>
    <property type="project" value="UniProtKB-ARBA"/>
</dbReference>
<dbReference type="GO" id="GO:0006508">
    <property type="term" value="P:proteolysis"/>
    <property type="evidence" value="ECO:0007669"/>
    <property type="project" value="UniProtKB-KW"/>
</dbReference>
<evidence type="ECO:0000256" key="20">
    <source>
        <dbReference type="RuleBase" id="RU004016"/>
    </source>
</evidence>
<keyword evidence="12" id="KW-0133">Cell shape</keyword>
<proteinExistence type="inferred from homology"/>
<dbReference type="Gene3D" id="2.60.410.10">
    <property type="entry name" value="D-Ala-D-Ala carboxypeptidase, C-terminal domain"/>
    <property type="match status" value="1"/>
</dbReference>
<keyword evidence="14" id="KW-0472">Membrane</keyword>
<dbReference type="SUPFAM" id="SSF69189">
    <property type="entry name" value="Penicillin-binding protein associated domain"/>
    <property type="match status" value="1"/>
</dbReference>
<evidence type="ECO:0000256" key="7">
    <source>
        <dbReference type="ARBA" id="ARBA00022519"/>
    </source>
</evidence>
<evidence type="ECO:0000256" key="13">
    <source>
        <dbReference type="ARBA" id="ARBA00022984"/>
    </source>
</evidence>
<dbReference type="RefSeq" id="WP_042804550.1">
    <property type="nucleotide sequence ID" value="NZ_AVSP01000019.1"/>
</dbReference>
<comment type="subcellular location">
    <subcellularLocation>
        <location evidence="2">Cell inner membrane</location>
        <topology evidence="2">Peripheral membrane protein</topology>
    </subcellularLocation>
</comment>
<gene>
    <name evidence="24" type="ORF">A4G16_09410</name>
    <name evidence="23" type="ORF">AK33_00135</name>
</gene>
<dbReference type="Proteomes" id="UP000501366">
    <property type="component" value="Chromosome"/>
</dbReference>